<sequence>MITAVEEAVVEADGVRDLVVSGDGAWLTRGYSSLHGIATLCSTTAKPKVIDTNWCSKTCTKCQGAESLRRVNFDLFKTFQENHECQLNFTGTSGAMEKEMIREMFCRSLSKYKIKYISYIGDGDAKVHSFLTSNSPYLGVRYYSAECFDRLSSMRKRFNLKITNRRKKRTIATVTSTTSAANDSFSESDDEMLFMLNDKDSIDITQDLIGLDLPDDDTNTDYEPGGDD</sequence>
<dbReference type="Proteomes" id="UP000663870">
    <property type="component" value="Unassembled WGS sequence"/>
</dbReference>
<reference evidence="3" key="1">
    <citation type="submission" date="2021-02" db="EMBL/GenBank/DDBJ databases">
        <authorList>
            <person name="Nowell W R."/>
        </authorList>
    </citation>
    <scope>NUCLEOTIDE SEQUENCE</scope>
</reference>
<gene>
    <name evidence="3" type="ORF">JXQ802_LOCUS36056</name>
    <name evidence="2" type="ORF">PYM288_LOCUS23260</name>
</gene>
<evidence type="ECO:0000313" key="2">
    <source>
        <dbReference type="EMBL" id="CAF1170740.1"/>
    </source>
</evidence>
<evidence type="ECO:0000313" key="3">
    <source>
        <dbReference type="EMBL" id="CAF1424463.1"/>
    </source>
</evidence>
<dbReference type="InterPro" id="IPR049012">
    <property type="entry name" value="Mutator_transp_dom"/>
</dbReference>
<evidence type="ECO:0000313" key="4">
    <source>
        <dbReference type="Proteomes" id="UP000663870"/>
    </source>
</evidence>
<evidence type="ECO:0000259" key="1">
    <source>
        <dbReference type="Pfam" id="PF20700"/>
    </source>
</evidence>
<dbReference type="Pfam" id="PF20700">
    <property type="entry name" value="Mutator"/>
    <property type="match status" value="1"/>
</dbReference>
<keyword evidence="4" id="KW-1185">Reference proteome</keyword>
<feature type="domain" description="Mutator-like transposase" evidence="1">
    <location>
        <begin position="6"/>
        <end position="137"/>
    </location>
</feature>
<name>A0A815MHG5_9BILA</name>
<dbReference type="EMBL" id="CAJNOH010001064">
    <property type="protein sequence ID" value="CAF1170740.1"/>
    <property type="molecule type" value="Genomic_DNA"/>
</dbReference>
<comment type="caution">
    <text evidence="3">The sequence shown here is derived from an EMBL/GenBank/DDBJ whole genome shotgun (WGS) entry which is preliminary data.</text>
</comment>
<proteinExistence type="predicted"/>
<dbReference type="AlphaFoldDB" id="A0A815MHG5"/>
<dbReference type="EMBL" id="CAJNOL010001825">
    <property type="protein sequence ID" value="CAF1424463.1"/>
    <property type="molecule type" value="Genomic_DNA"/>
</dbReference>
<accession>A0A815MHG5</accession>
<protein>
    <recommendedName>
        <fullName evidence="1">Mutator-like transposase domain-containing protein</fullName>
    </recommendedName>
</protein>
<dbReference type="Proteomes" id="UP000663854">
    <property type="component" value="Unassembled WGS sequence"/>
</dbReference>
<organism evidence="3 4">
    <name type="scientific">Rotaria sordida</name>
    <dbReference type="NCBI Taxonomy" id="392033"/>
    <lineage>
        <taxon>Eukaryota</taxon>
        <taxon>Metazoa</taxon>
        <taxon>Spiralia</taxon>
        <taxon>Gnathifera</taxon>
        <taxon>Rotifera</taxon>
        <taxon>Eurotatoria</taxon>
        <taxon>Bdelloidea</taxon>
        <taxon>Philodinida</taxon>
        <taxon>Philodinidae</taxon>
        <taxon>Rotaria</taxon>
    </lineage>
</organism>